<name>A0ABX7NYK7_9BACT</name>
<evidence type="ECO:0000313" key="3">
    <source>
        <dbReference type="EMBL" id="QSQ24015.1"/>
    </source>
</evidence>
<evidence type="ECO:0000313" key="4">
    <source>
        <dbReference type="Proteomes" id="UP000662747"/>
    </source>
</evidence>
<organism evidence="3 4">
    <name type="scientific">Pyxidicoccus parkwayensis</name>
    <dbReference type="NCBI Taxonomy" id="2813578"/>
    <lineage>
        <taxon>Bacteria</taxon>
        <taxon>Pseudomonadati</taxon>
        <taxon>Myxococcota</taxon>
        <taxon>Myxococcia</taxon>
        <taxon>Myxococcales</taxon>
        <taxon>Cystobacterineae</taxon>
        <taxon>Myxococcaceae</taxon>
        <taxon>Pyxidicoccus</taxon>
    </lineage>
</organism>
<reference evidence="3 4" key="1">
    <citation type="submission" date="2021-02" db="EMBL/GenBank/DDBJ databases">
        <title>De Novo genome assembly of isolated myxobacteria.</title>
        <authorList>
            <person name="Stevens D.C."/>
        </authorList>
    </citation>
    <scope>NUCLEOTIDE SEQUENCE [LARGE SCALE GENOMIC DNA]</scope>
    <source>
        <strain evidence="4">SCPEA02</strain>
    </source>
</reference>
<gene>
    <name evidence="3" type="ORF">JY651_03280</name>
</gene>
<feature type="chain" id="PRO_5046641170" description="Secreted protein" evidence="2">
    <location>
        <begin position="20"/>
        <end position="148"/>
    </location>
</feature>
<feature type="signal peptide" evidence="2">
    <location>
        <begin position="1"/>
        <end position="19"/>
    </location>
</feature>
<evidence type="ECO:0000256" key="1">
    <source>
        <dbReference type="SAM" id="MobiDB-lite"/>
    </source>
</evidence>
<protein>
    <recommendedName>
        <fullName evidence="5">Secreted protein</fullName>
    </recommendedName>
</protein>
<evidence type="ECO:0000256" key="2">
    <source>
        <dbReference type="SAM" id="SignalP"/>
    </source>
</evidence>
<keyword evidence="2" id="KW-0732">Signal</keyword>
<keyword evidence="4" id="KW-1185">Reference proteome</keyword>
<proteinExistence type="predicted"/>
<dbReference type="Proteomes" id="UP000662747">
    <property type="component" value="Chromosome"/>
</dbReference>
<feature type="region of interest" description="Disordered" evidence="1">
    <location>
        <begin position="24"/>
        <end position="59"/>
    </location>
</feature>
<evidence type="ECO:0008006" key="5">
    <source>
        <dbReference type="Google" id="ProtNLM"/>
    </source>
</evidence>
<sequence length="148" mass="15182">MRPSLLLCSLLLCFGCARSAEPMTRPDNAPSQSTDSGSPTAAASEPTPGTAPSDAGATGQASSALAAECRADADCEITLVPEGECCARMCSGRAVPVAEARALEARVNACREHGDRCVIPPCAPPRTRPVAVCTGGRCGVREVPREMP</sequence>
<dbReference type="EMBL" id="CP071090">
    <property type="protein sequence ID" value="QSQ24015.1"/>
    <property type="molecule type" value="Genomic_DNA"/>
</dbReference>
<dbReference type="RefSeq" id="WP_206725584.1">
    <property type="nucleotide sequence ID" value="NZ_CP071090.1"/>
</dbReference>
<accession>A0ABX7NYK7</accession>
<feature type="compositionally biased region" description="Polar residues" evidence="1">
    <location>
        <begin position="29"/>
        <end position="41"/>
    </location>
</feature>